<protein>
    <recommendedName>
        <fullName evidence="3">F-box domain-containing protein</fullName>
    </recommendedName>
</protein>
<name>A0AAD6XEL1_9AGAR</name>
<keyword evidence="2" id="KW-1185">Reference proteome</keyword>
<proteinExistence type="predicted"/>
<dbReference type="Proteomes" id="UP001218188">
    <property type="component" value="Unassembled WGS sequence"/>
</dbReference>
<reference evidence="1" key="1">
    <citation type="submission" date="2023-03" db="EMBL/GenBank/DDBJ databases">
        <title>Massive genome expansion in bonnet fungi (Mycena s.s.) driven by repeated elements and novel gene families across ecological guilds.</title>
        <authorList>
            <consortium name="Lawrence Berkeley National Laboratory"/>
            <person name="Harder C.B."/>
            <person name="Miyauchi S."/>
            <person name="Viragh M."/>
            <person name="Kuo A."/>
            <person name="Thoen E."/>
            <person name="Andreopoulos B."/>
            <person name="Lu D."/>
            <person name="Skrede I."/>
            <person name="Drula E."/>
            <person name="Henrissat B."/>
            <person name="Morin E."/>
            <person name="Kohler A."/>
            <person name="Barry K."/>
            <person name="LaButti K."/>
            <person name="Morin E."/>
            <person name="Salamov A."/>
            <person name="Lipzen A."/>
            <person name="Mereny Z."/>
            <person name="Hegedus B."/>
            <person name="Baldrian P."/>
            <person name="Stursova M."/>
            <person name="Weitz H."/>
            <person name="Taylor A."/>
            <person name="Grigoriev I.V."/>
            <person name="Nagy L.G."/>
            <person name="Martin F."/>
            <person name="Kauserud H."/>
        </authorList>
    </citation>
    <scope>NUCLEOTIDE SEQUENCE</scope>
    <source>
        <strain evidence="1">CBHHK200</strain>
    </source>
</reference>
<evidence type="ECO:0000313" key="1">
    <source>
        <dbReference type="EMBL" id="KAJ7045096.1"/>
    </source>
</evidence>
<gene>
    <name evidence="1" type="ORF">C8F04DRAFT_1343637</name>
</gene>
<evidence type="ECO:0000313" key="2">
    <source>
        <dbReference type="Proteomes" id="UP001218188"/>
    </source>
</evidence>
<dbReference type="AlphaFoldDB" id="A0AAD6XEL1"/>
<dbReference type="EMBL" id="JARJCM010000005">
    <property type="protein sequence ID" value="KAJ7045096.1"/>
    <property type="molecule type" value="Genomic_DNA"/>
</dbReference>
<accession>A0AAD6XEL1</accession>
<evidence type="ECO:0008006" key="3">
    <source>
        <dbReference type="Google" id="ProtNLM"/>
    </source>
</evidence>
<comment type="caution">
    <text evidence="1">The sequence shown here is derived from an EMBL/GenBank/DDBJ whole genome shotgun (WGS) entry which is preliminary data.</text>
</comment>
<organism evidence="1 2">
    <name type="scientific">Mycena alexandri</name>
    <dbReference type="NCBI Taxonomy" id="1745969"/>
    <lineage>
        <taxon>Eukaryota</taxon>
        <taxon>Fungi</taxon>
        <taxon>Dikarya</taxon>
        <taxon>Basidiomycota</taxon>
        <taxon>Agaricomycotina</taxon>
        <taxon>Agaricomycetes</taxon>
        <taxon>Agaricomycetidae</taxon>
        <taxon>Agaricales</taxon>
        <taxon>Marasmiineae</taxon>
        <taxon>Mycenaceae</taxon>
        <taxon>Mycena</taxon>
    </lineage>
</organism>
<sequence length="426" mass="48397">MLQANIVLRAHLVKVVPSITQLKLRLRALEATRRPLQRRLDRIVFPVLSLPPEIVSHIFAECLPCRPVDGSLDRDVPSAMLAPLLLLQICRTWREIALSTPHLWHYLHLISVPESTYKSIRMRQGVGTFKGAIGSVLLVFASRLRSISLHLAREEYEGLSDIGPFPILENLTISFPWYDAGLDHMKLFSTAPLLRHVFYKEGAKPRKFVLPCKDVSHLTCQAPLVQDAFLNFLQESPSVKEFKGFVRAGIRGHLRRIEVMTHDHLETLCLAPNSSTNYFPSFLASTSLRRFHTQHQMASLSIEWFTAAMPGLVDIELCNPTLLFFREFFGMLDRSQESGFLPHLKALTFRHCAFELDASMLQALSSRYTPTADNDTADLEFFQQIWPEGWEAIFIMDDPTIAACRELVEQGMAIHVGPVARNWVSL</sequence>
<dbReference type="Gene3D" id="1.20.1280.50">
    <property type="match status" value="1"/>
</dbReference>